<sequence length="99" mass="11594">MVGYEPQMMDATFLEEMQVVRRIEIHGGYKLMEASPAEVVEAHVKQEDALVLPRQRCRRQSLLHQAQPEQELDHRYVVAMIDVIQEQVQWLVDLLLVIK</sequence>
<dbReference type="EMBL" id="CM042011">
    <property type="protein sequence ID" value="KAI3766680.1"/>
    <property type="molecule type" value="Genomic_DNA"/>
</dbReference>
<reference evidence="2" key="1">
    <citation type="journal article" date="2022" name="Mol. Ecol. Resour.">
        <title>The genomes of chicory, endive, great burdock and yacon provide insights into Asteraceae palaeo-polyploidization history and plant inulin production.</title>
        <authorList>
            <person name="Fan W."/>
            <person name="Wang S."/>
            <person name="Wang H."/>
            <person name="Wang A."/>
            <person name="Jiang F."/>
            <person name="Liu H."/>
            <person name="Zhao H."/>
            <person name="Xu D."/>
            <person name="Zhang Y."/>
        </authorList>
    </citation>
    <scope>NUCLEOTIDE SEQUENCE [LARGE SCALE GENOMIC DNA]</scope>
    <source>
        <strain evidence="2">cv. Punajuju</strain>
    </source>
</reference>
<keyword evidence="2" id="KW-1185">Reference proteome</keyword>
<name>A0ACB9F6E0_CICIN</name>
<dbReference type="Proteomes" id="UP001055811">
    <property type="component" value="Linkage Group LG03"/>
</dbReference>
<protein>
    <submittedName>
        <fullName evidence="1">Uncharacterized protein</fullName>
    </submittedName>
</protein>
<reference evidence="1 2" key="2">
    <citation type="journal article" date="2022" name="Mol. Ecol. Resour.">
        <title>The genomes of chicory, endive, great burdock and yacon provide insights into Asteraceae paleo-polyploidization history and plant inulin production.</title>
        <authorList>
            <person name="Fan W."/>
            <person name="Wang S."/>
            <person name="Wang H."/>
            <person name="Wang A."/>
            <person name="Jiang F."/>
            <person name="Liu H."/>
            <person name="Zhao H."/>
            <person name="Xu D."/>
            <person name="Zhang Y."/>
        </authorList>
    </citation>
    <scope>NUCLEOTIDE SEQUENCE [LARGE SCALE GENOMIC DNA]</scope>
    <source>
        <strain evidence="2">cv. Punajuju</strain>
        <tissue evidence="1">Leaves</tissue>
    </source>
</reference>
<gene>
    <name evidence="1" type="ORF">L2E82_16749</name>
</gene>
<organism evidence="1 2">
    <name type="scientific">Cichorium intybus</name>
    <name type="common">Chicory</name>
    <dbReference type="NCBI Taxonomy" id="13427"/>
    <lineage>
        <taxon>Eukaryota</taxon>
        <taxon>Viridiplantae</taxon>
        <taxon>Streptophyta</taxon>
        <taxon>Embryophyta</taxon>
        <taxon>Tracheophyta</taxon>
        <taxon>Spermatophyta</taxon>
        <taxon>Magnoliopsida</taxon>
        <taxon>eudicotyledons</taxon>
        <taxon>Gunneridae</taxon>
        <taxon>Pentapetalae</taxon>
        <taxon>asterids</taxon>
        <taxon>campanulids</taxon>
        <taxon>Asterales</taxon>
        <taxon>Asteraceae</taxon>
        <taxon>Cichorioideae</taxon>
        <taxon>Cichorieae</taxon>
        <taxon>Cichoriinae</taxon>
        <taxon>Cichorium</taxon>
    </lineage>
</organism>
<proteinExistence type="predicted"/>
<evidence type="ECO:0000313" key="1">
    <source>
        <dbReference type="EMBL" id="KAI3766680.1"/>
    </source>
</evidence>
<comment type="caution">
    <text evidence="1">The sequence shown here is derived from an EMBL/GenBank/DDBJ whole genome shotgun (WGS) entry which is preliminary data.</text>
</comment>
<evidence type="ECO:0000313" key="2">
    <source>
        <dbReference type="Proteomes" id="UP001055811"/>
    </source>
</evidence>
<accession>A0ACB9F6E0</accession>